<dbReference type="Proteomes" id="UP000595460">
    <property type="component" value="Chromosome"/>
</dbReference>
<proteinExistence type="predicted"/>
<gene>
    <name evidence="1" type="ORF">JI749_05205</name>
</gene>
<sequence length="104" mass="11563">MNAFRLGAAVITFAFGQATMVVPALAEIREVVIVGTFRTPAGKLEELVYETNAQYTGCRVSLPGLKLNMQRQIQGYVETQGWMLQSARCAFRTKAGEIEEFDTR</sequence>
<name>A0ABX7C4R7_9HYPH</name>
<dbReference type="EMBL" id="CP068047">
    <property type="protein sequence ID" value="QQR37016.1"/>
    <property type="molecule type" value="Genomic_DNA"/>
</dbReference>
<protein>
    <submittedName>
        <fullName evidence="1">Uncharacterized protein</fullName>
    </submittedName>
</protein>
<evidence type="ECO:0000313" key="1">
    <source>
        <dbReference type="EMBL" id="QQR37016.1"/>
    </source>
</evidence>
<dbReference type="RefSeq" id="WP_201660232.1">
    <property type="nucleotide sequence ID" value="NZ_CP068047.1"/>
</dbReference>
<keyword evidence="2" id="KW-1185">Reference proteome</keyword>
<evidence type="ECO:0000313" key="2">
    <source>
        <dbReference type="Proteomes" id="UP000595460"/>
    </source>
</evidence>
<organism evidence="1 2">
    <name type="scientific">Devosia oryziradicis</name>
    <dbReference type="NCBI Taxonomy" id="2801335"/>
    <lineage>
        <taxon>Bacteria</taxon>
        <taxon>Pseudomonadati</taxon>
        <taxon>Pseudomonadota</taxon>
        <taxon>Alphaproteobacteria</taxon>
        <taxon>Hyphomicrobiales</taxon>
        <taxon>Devosiaceae</taxon>
        <taxon>Devosia</taxon>
    </lineage>
</organism>
<reference evidence="1 2" key="1">
    <citation type="submission" date="2021-01" db="EMBL/GenBank/DDBJ databases">
        <title>Genome seq and assembly of Devosia sp. G19.</title>
        <authorList>
            <person name="Chhetri G."/>
        </authorList>
    </citation>
    <scope>NUCLEOTIDE SEQUENCE [LARGE SCALE GENOMIC DNA]</scope>
    <source>
        <strain evidence="1 2">G19</strain>
    </source>
</reference>
<accession>A0ABX7C4R7</accession>